<keyword evidence="2" id="KW-1185">Reference proteome</keyword>
<evidence type="ECO:0000313" key="2">
    <source>
        <dbReference type="Proteomes" id="UP001604277"/>
    </source>
</evidence>
<dbReference type="AlphaFoldDB" id="A0ABD1S0X1"/>
<name>A0ABD1S0X1_9LAMI</name>
<sequence>MAREKRPRQEGARRVIGMWEILRGLSEARGLLLRGLRVTFAMIEGHLEHPLLILLAAPSAIAAASVLKYWTSAFVTVVDNAELMELLKLAEMYTSRSHVLNCELYKVLAMKVDELRSMVERGENIGALRSENKNLHVELAFFRKREDTGHI</sequence>
<proteinExistence type="predicted"/>
<accession>A0ABD1S0X1</accession>
<evidence type="ECO:0000313" key="1">
    <source>
        <dbReference type="EMBL" id="KAL2494113.1"/>
    </source>
</evidence>
<organism evidence="1 2">
    <name type="scientific">Forsythia ovata</name>
    <dbReference type="NCBI Taxonomy" id="205694"/>
    <lineage>
        <taxon>Eukaryota</taxon>
        <taxon>Viridiplantae</taxon>
        <taxon>Streptophyta</taxon>
        <taxon>Embryophyta</taxon>
        <taxon>Tracheophyta</taxon>
        <taxon>Spermatophyta</taxon>
        <taxon>Magnoliopsida</taxon>
        <taxon>eudicotyledons</taxon>
        <taxon>Gunneridae</taxon>
        <taxon>Pentapetalae</taxon>
        <taxon>asterids</taxon>
        <taxon>lamiids</taxon>
        <taxon>Lamiales</taxon>
        <taxon>Oleaceae</taxon>
        <taxon>Forsythieae</taxon>
        <taxon>Forsythia</taxon>
    </lineage>
</organism>
<dbReference type="EMBL" id="JBFOLJ010000011">
    <property type="protein sequence ID" value="KAL2494113.1"/>
    <property type="molecule type" value="Genomic_DNA"/>
</dbReference>
<comment type="caution">
    <text evidence="1">The sequence shown here is derived from an EMBL/GenBank/DDBJ whole genome shotgun (WGS) entry which is preliminary data.</text>
</comment>
<dbReference type="Proteomes" id="UP001604277">
    <property type="component" value="Unassembled WGS sequence"/>
</dbReference>
<reference evidence="2" key="1">
    <citation type="submission" date="2024-07" db="EMBL/GenBank/DDBJ databases">
        <title>Two chromosome-level genome assemblies of Korean endemic species Abeliophyllum distichum and Forsythia ovata (Oleaceae).</title>
        <authorList>
            <person name="Jang H."/>
        </authorList>
    </citation>
    <scope>NUCLEOTIDE SEQUENCE [LARGE SCALE GENOMIC DNA]</scope>
</reference>
<gene>
    <name evidence="1" type="ORF">Fot_37870</name>
</gene>
<protein>
    <submittedName>
        <fullName evidence="1">Uncharacterized protein</fullName>
    </submittedName>
</protein>